<dbReference type="InterPro" id="IPR023347">
    <property type="entry name" value="Lysozyme_dom_sf"/>
</dbReference>
<dbReference type="Proteomes" id="UP000027746">
    <property type="component" value="Unassembled WGS sequence"/>
</dbReference>
<dbReference type="PANTHER" id="PTHR38107:SF3">
    <property type="entry name" value="LYSOZYME RRRD-RELATED"/>
    <property type="match status" value="1"/>
</dbReference>
<dbReference type="HAMAP" id="MF_04136">
    <property type="entry name" value="SAR_ENDOLYSIN"/>
    <property type="match status" value="1"/>
</dbReference>
<keyword evidence="7" id="KW-1133">Transmembrane helix</keyword>
<comment type="similarity">
    <text evidence="6">Belongs to the glycosyl hydrolase 24 family.</text>
</comment>
<reference evidence="8 9" key="1">
    <citation type="submission" date="2014-01" db="EMBL/GenBank/DDBJ databases">
        <title>Sulfitobacter sp. H3 (MCCC 1A00686) Genome Sequencing.</title>
        <authorList>
            <person name="Lai Q."/>
            <person name="Hong Z."/>
        </authorList>
    </citation>
    <scope>NUCLEOTIDE SEQUENCE [LARGE SCALE GENOMIC DNA]</scope>
    <source>
        <strain evidence="8 9">H3</strain>
    </source>
</reference>
<feature type="transmembrane region" description="Helical" evidence="7">
    <location>
        <begin position="45"/>
        <end position="65"/>
    </location>
</feature>
<keyword evidence="3 6" id="KW-0081">Bacteriolytic enzyme</keyword>
<dbReference type="InterPro" id="IPR043688">
    <property type="entry name" value="SAR_endolysin-like"/>
</dbReference>
<dbReference type="Gene3D" id="1.10.530.40">
    <property type="match status" value="1"/>
</dbReference>
<keyword evidence="4 6" id="KW-0378">Hydrolase</keyword>
<dbReference type="InterPro" id="IPR023346">
    <property type="entry name" value="Lysozyme-like_dom_sf"/>
</dbReference>
<dbReference type="Pfam" id="PF25612">
    <property type="entry name" value="DUF7940"/>
    <property type="match status" value="1"/>
</dbReference>
<dbReference type="InterPro" id="IPR002196">
    <property type="entry name" value="Glyco_hydro_24"/>
</dbReference>
<keyword evidence="5 6" id="KW-0326">Glycosidase</keyword>
<keyword evidence="9" id="KW-1185">Reference proteome</keyword>
<evidence type="ECO:0000256" key="3">
    <source>
        <dbReference type="ARBA" id="ARBA00022638"/>
    </source>
</evidence>
<dbReference type="EMBL" id="JAMD01000021">
    <property type="protein sequence ID" value="KEJ93995.1"/>
    <property type="molecule type" value="Genomic_DNA"/>
</dbReference>
<evidence type="ECO:0000256" key="2">
    <source>
        <dbReference type="ARBA" id="ARBA00022529"/>
    </source>
</evidence>
<feature type="transmembrane region" description="Helical" evidence="7">
    <location>
        <begin position="12"/>
        <end position="33"/>
    </location>
</feature>
<organism evidence="8 9">
    <name type="scientific">Pseudosulfitobacter pseudonitzschiae</name>
    <dbReference type="NCBI Taxonomy" id="1402135"/>
    <lineage>
        <taxon>Bacteria</taxon>
        <taxon>Pseudomonadati</taxon>
        <taxon>Pseudomonadota</taxon>
        <taxon>Alphaproteobacteria</taxon>
        <taxon>Rhodobacterales</taxon>
        <taxon>Roseobacteraceae</taxon>
        <taxon>Pseudosulfitobacter</taxon>
    </lineage>
</organism>
<sequence length="250" mass="26682">MKYVENVRAVLRFSWSVRLMVLAAILSGLSAFFDLVDARMLGLHPLVFAGIASLVSALGVFARVIRQVAVSGVVRRFCSDESGAMRVRKRTLAASVVAVAIASASFVGQWEGLRTQAYQDVIGVWTVCYGETKGVSRGDSYTKAQCDAMLDEELRSYAVGLGKCLKAPLPEGAAVAFLSWSYNVGTGAACRSTAVRKANAGDLFGACDELLRWNRAGGRVINGLVNRRKSEHSLCTGSLIAAGLSRPVGK</sequence>
<accession>A0A073IWM7</accession>
<protein>
    <recommendedName>
        <fullName evidence="6">Lysozyme</fullName>
        <ecNumber evidence="6">3.2.1.17</ecNumber>
    </recommendedName>
</protein>
<name>A0A073IWM7_9RHOB</name>
<evidence type="ECO:0000256" key="1">
    <source>
        <dbReference type="ARBA" id="ARBA00000632"/>
    </source>
</evidence>
<feature type="transmembrane region" description="Helical" evidence="7">
    <location>
        <begin position="92"/>
        <end position="110"/>
    </location>
</feature>
<dbReference type="PANTHER" id="PTHR38107">
    <property type="match status" value="1"/>
</dbReference>
<evidence type="ECO:0000256" key="6">
    <source>
        <dbReference type="RuleBase" id="RU003788"/>
    </source>
</evidence>
<keyword evidence="2 6" id="KW-0929">Antimicrobial</keyword>
<dbReference type="SUPFAM" id="SSF53955">
    <property type="entry name" value="Lysozyme-like"/>
    <property type="match status" value="1"/>
</dbReference>
<evidence type="ECO:0000313" key="9">
    <source>
        <dbReference type="Proteomes" id="UP000027746"/>
    </source>
</evidence>
<evidence type="ECO:0000256" key="5">
    <source>
        <dbReference type="ARBA" id="ARBA00023295"/>
    </source>
</evidence>
<evidence type="ECO:0000256" key="4">
    <source>
        <dbReference type="ARBA" id="ARBA00022801"/>
    </source>
</evidence>
<evidence type="ECO:0000313" key="8">
    <source>
        <dbReference type="EMBL" id="KEJ93995.1"/>
    </source>
</evidence>
<dbReference type="EC" id="3.2.1.17" evidence="6"/>
<proteinExistence type="inferred from homology"/>
<dbReference type="InterPro" id="IPR057700">
    <property type="entry name" value="DUF7940"/>
</dbReference>
<dbReference type="AlphaFoldDB" id="A0A073IWM7"/>
<dbReference type="CDD" id="cd16900">
    <property type="entry name" value="endolysin_R21-like"/>
    <property type="match status" value="1"/>
</dbReference>
<dbReference type="GO" id="GO:0042742">
    <property type="term" value="P:defense response to bacterium"/>
    <property type="evidence" value="ECO:0007669"/>
    <property type="project" value="UniProtKB-KW"/>
</dbReference>
<gene>
    <name evidence="8" type="ORF">SUH3_12045</name>
</gene>
<keyword evidence="7" id="KW-0812">Transmembrane</keyword>
<dbReference type="HAMAP" id="MF_04110">
    <property type="entry name" value="ENDOLYSIN_T4"/>
    <property type="match status" value="1"/>
</dbReference>
<dbReference type="OrthoDB" id="5327667at2"/>
<keyword evidence="7" id="KW-0472">Membrane</keyword>
<dbReference type="InterPro" id="IPR051018">
    <property type="entry name" value="Bacteriophage_GH24"/>
</dbReference>
<dbReference type="InterPro" id="IPR034690">
    <property type="entry name" value="Endolysin_T4_type"/>
</dbReference>
<dbReference type="Pfam" id="PF00959">
    <property type="entry name" value="Phage_lysozyme"/>
    <property type="match status" value="1"/>
</dbReference>
<dbReference type="GO" id="GO:0016998">
    <property type="term" value="P:cell wall macromolecule catabolic process"/>
    <property type="evidence" value="ECO:0007669"/>
    <property type="project" value="InterPro"/>
</dbReference>
<comment type="catalytic activity">
    <reaction evidence="1 6">
        <text>Hydrolysis of (1-&gt;4)-beta-linkages between N-acetylmuramic acid and N-acetyl-D-glucosamine residues in a peptidoglycan and between N-acetyl-D-glucosamine residues in chitodextrins.</text>
        <dbReference type="EC" id="3.2.1.17"/>
    </reaction>
</comment>
<dbReference type="GO" id="GO:0003796">
    <property type="term" value="F:lysozyme activity"/>
    <property type="evidence" value="ECO:0007669"/>
    <property type="project" value="UniProtKB-EC"/>
</dbReference>
<comment type="caution">
    <text evidence="8">The sequence shown here is derived from an EMBL/GenBank/DDBJ whole genome shotgun (WGS) entry which is preliminary data.</text>
</comment>
<dbReference type="GO" id="GO:0031640">
    <property type="term" value="P:killing of cells of another organism"/>
    <property type="evidence" value="ECO:0007669"/>
    <property type="project" value="UniProtKB-KW"/>
</dbReference>
<dbReference type="GO" id="GO:0009253">
    <property type="term" value="P:peptidoglycan catabolic process"/>
    <property type="evidence" value="ECO:0007669"/>
    <property type="project" value="InterPro"/>
</dbReference>
<evidence type="ECO:0000256" key="7">
    <source>
        <dbReference type="SAM" id="Phobius"/>
    </source>
</evidence>